<dbReference type="InterPro" id="IPR036291">
    <property type="entry name" value="NAD(P)-bd_dom_sf"/>
</dbReference>
<protein>
    <submittedName>
        <fullName evidence="6">NAD(P)-binding protein</fullName>
    </submittedName>
</protein>
<evidence type="ECO:0000256" key="4">
    <source>
        <dbReference type="RuleBase" id="RU000363"/>
    </source>
</evidence>
<dbReference type="PANTHER" id="PTHR43180">
    <property type="entry name" value="3-OXOACYL-(ACYL-CARRIER-PROTEIN) REDUCTASE (AFU_ORTHOLOGUE AFUA_6G11210)"/>
    <property type="match status" value="1"/>
</dbReference>
<keyword evidence="5" id="KW-0472">Membrane</keyword>
<dbReference type="InterPro" id="IPR002347">
    <property type="entry name" value="SDR_fam"/>
</dbReference>
<dbReference type="Gene3D" id="3.40.50.720">
    <property type="entry name" value="NAD(P)-binding Rossmann-like Domain"/>
    <property type="match status" value="1"/>
</dbReference>
<evidence type="ECO:0000256" key="2">
    <source>
        <dbReference type="ARBA" id="ARBA00022857"/>
    </source>
</evidence>
<keyword evidence="5" id="KW-1133">Transmembrane helix</keyword>
<evidence type="ECO:0000256" key="3">
    <source>
        <dbReference type="ARBA" id="ARBA00023002"/>
    </source>
</evidence>
<dbReference type="PRINTS" id="PR00081">
    <property type="entry name" value="GDHRDH"/>
</dbReference>
<name>A0A286UGP1_9AGAM</name>
<sequence length="378" mass="41236">MCCVLHRYRDFLVSSPRASRRQQVYCIALIPISDILQVKPSLFSSMAYTVPEGSYFDYASRLKGQTVVITGAANGIGKVAAQYFASYGANVVIGDIDTIAAAKTAKEIEDDGGKVVYQACNVVNYDDLVALFDLAIKSYGRIDVVIPNAGVTERGHLTELQYDERGYPIKPSLKTLDINLISVTYATQLANHFFIQNKNADSLKRLVLIGSMASIMGIPGAPMYSASKHAILGLMRALRMEFETTGLHISTVCPWFADTAIVPAGFKLFMSGIPFVPVPKVAATIILAATDPSPESQGATYTIPDEQSVIRIAHQEIGDGVYKLLSDRVKRVMGFRQTMITAKASLGLIFGSLAFKLLTLCFIAYWGVQLGSNRFNLF</sequence>
<dbReference type="GO" id="GO:0016491">
    <property type="term" value="F:oxidoreductase activity"/>
    <property type="evidence" value="ECO:0007669"/>
    <property type="project" value="UniProtKB-KW"/>
</dbReference>
<accession>A0A286UGP1</accession>
<proteinExistence type="inferred from homology"/>
<reference evidence="6 7" key="1">
    <citation type="journal article" date="2017" name="Mol. Ecol.">
        <title>Comparative and population genomic landscape of Phellinus noxius: A hypervariable fungus causing root rot in trees.</title>
        <authorList>
            <person name="Chung C.L."/>
            <person name="Lee T.J."/>
            <person name="Akiba M."/>
            <person name="Lee H.H."/>
            <person name="Kuo T.H."/>
            <person name="Liu D."/>
            <person name="Ke H.M."/>
            <person name="Yokoi T."/>
            <person name="Roa M.B."/>
            <person name="Lu M.J."/>
            <person name="Chang Y.Y."/>
            <person name="Ann P.J."/>
            <person name="Tsai J.N."/>
            <person name="Chen C.Y."/>
            <person name="Tzean S.S."/>
            <person name="Ota Y."/>
            <person name="Hattori T."/>
            <person name="Sahashi N."/>
            <person name="Liou R.F."/>
            <person name="Kikuchi T."/>
            <person name="Tsai I.J."/>
        </authorList>
    </citation>
    <scope>NUCLEOTIDE SEQUENCE [LARGE SCALE GENOMIC DNA]</scope>
    <source>
        <strain evidence="6 7">FFPRI411160</strain>
    </source>
</reference>
<dbReference type="OrthoDB" id="5371740at2759"/>
<evidence type="ECO:0000256" key="5">
    <source>
        <dbReference type="SAM" id="Phobius"/>
    </source>
</evidence>
<dbReference type="PANTHER" id="PTHR43180:SF33">
    <property type="entry name" value="15-HYDROXYPROSTAGLANDIN DEHYDROGENASE [NAD(+)]-LIKE"/>
    <property type="match status" value="1"/>
</dbReference>
<dbReference type="SUPFAM" id="SSF51735">
    <property type="entry name" value="NAD(P)-binding Rossmann-fold domains"/>
    <property type="match status" value="1"/>
</dbReference>
<organism evidence="6 7">
    <name type="scientific">Pyrrhoderma noxium</name>
    <dbReference type="NCBI Taxonomy" id="2282107"/>
    <lineage>
        <taxon>Eukaryota</taxon>
        <taxon>Fungi</taxon>
        <taxon>Dikarya</taxon>
        <taxon>Basidiomycota</taxon>
        <taxon>Agaricomycotina</taxon>
        <taxon>Agaricomycetes</taxon>
        <taxon>Hymenochaetales</taxon>
        <taxon>Hymenochaetaceae</taxon>
        <taxon>Pyrrhoderma</taxon>
    </lineage>
</organism>
<keyword evidence="5" id="KW-0812">Transmembrane</keyword>
<evidence type="ECO:0000313" key="6">
    <source>
        <dbReference type="EMBL" id="PAV18792.1"/>
    </source>
</evidence>
<dbReference type="EMBL" id="NBII01000005">
    <property type="protein sequence ID" value="PAV18792.1"/>
    <property type="molecule type" value="Genomic_DNA"/>
</dbReference>
<dbReference type="Proteomes" id="UP000217199">
    <property type="component" value="Unassembled WGS sequence"/>
</dbReference>
<evidence type="ECO:0000313" key="7">
    <source>
        <dbReference type="Proteomes" id="UP000217199"/>
    </source>
</evidence>
<dbReference type="PROSITE" id="PS00061">
    <property type="entry name" value="ADH_SHORT"/>
    <property type="match status" value="1"/>
</dbReference>
<evidence type="ECO:0000256" key="1">
    <source>
        <dbReference type="ARBA" id="ARBA00006484"/>
    </source>
</evidence>
<dbReference type="AlphaFoldDB" id="A0A286UGP1"/>
<dbReference type="InParanoid" id="A0A286UGP1"/>
<feature type="transmembrane region" description="Helical" evidence="5">
    <location>
        <begin position="346"/>
        <end position="368"/>
    </location>
</feature>
<comment type="caution">
    <text evidence="6">The sequence shown here is derived from an EMBL/GenBank/DDBJ whole genome shotgun (WGS) entry which is preliminary data.</text>
</comment>
<dbReference type="STRING" id="2282107.A0A286UGP1"/>
<comment type="similarity">
    <text evidence="1 4">Belongs to the short-chain dehydrogenases/reductases (SDR) family.</text>
</comment>
<keyword evidence="7" id="KW-1185">Reference proteome</keyword>
<keyword evidence="2" id="KW-0521">NADP</keyword>
<dbReference type="InterPro" id="IPR020904">
    <property type="entry name" value="Sc_DH/Rdtase_CS"/>
</dbReference>
<dbReference type="Pfam" id="PF00106">
    <property type="entry name" value="adh_short"/>
    <property type="match status" value="1"/>
</dbReference>
<keyword evidence="3" id="KW-0560">Oxidoreductase</keyword>
<dbReference type="PRINTS" id="PR00080">
    <property type="entry name" value="SDRFAMILY"/>
</dbReference>
<gene>
    <name evidence="6" type="ORF">PNOK_0563500</name>
</gene>